<dbReference type="NCBIfam" id="TIGR00451">
    <property type="entry name" value="unchar_dom_2"/>
    <property type="match status" value="1"/>
</dbReference>
<dbReference type="CDD" id="cd21156">
    <property type="entry name" value="PUA_eIF2d-like"/>
    <property type="match status" value="1"/>
</dbReference>
<dbReference type="AlphaFoldDB" id="A0AAV8WU80"/>
<name>A0AAV8WU80_9CUCU</name>
<dbReference type="EMBL" id="JANEYF010004805">
    <property type="protein sequence ID" value="KAJ8930031.1"/>
    <property type="molecule type" value="Genomic_DNA"/>
</dbReference>
<keyword evidence="5" id="KW-1185">Reference proteome</keyword>
<proteinExistence type="predicted"/>
<dbReference type="InterPro" id="IPR041366">
    <property type="entry name" value="Pre-PUA"/>
</dbReference>
<dbReference type="Pfam" id="PF26292">
    <property type="entry name" value="PUA_elF2D"/>
    <property type="match status" value="1"/>
</dbReference>
<feature type="domain" description="Pre-PUA" evidence="2">
    <location>
        <begin position="4"/>
        <end position="74"/>
    </location>
</feature>
<dbReference type="PANTHER" id="PTHR12217:SF4">
    <property type="entry name" value="EUKARYOTIC TRANSLATION INITIATION FACTOR 2D"/>
    <property type="match status" value="1"/>
</dbReference>
<dbReference type="GO" id="GO:0001731">
    <property type="term" value="P:formation of translation preinitiation complex"/>
    <property type="evidence" value="ECO:0007669"/>
    <property type="project" value="InterPro"/>
</dbReference>
<evidence type="ECO:0000259" key="2">
    <source>
        <dbReference type="Pfam" id="PF17832"/>
    </source>
</evidence>
<keyword evidence="1" id="KW-0963">Cytoplasm</keyword>
<feature type="domain" description="Eukaryotic translation initiation factor 2D-like PUA RNA-binding" evidence="3">
    <location>
        <begin position="78"/>
        <end position="163"/>
    </location>
</feature>
<dbReference type="Gene3D" id="3.10.400.20">
    <property type="match status" value="1"/>
</dbReference>
<dbReference type="PANTHER" id="PTHR12217">
    <property type="entry name" value="EUKARYOTIC TRANSLATION INITIATION FACTOR 2D"/>
    <property type="match status" value="1"/>
</dbReference>
<dbReference type="InterPro" id="IPR039757">
    <property type="entry name" value="EIF2D"/>
</dbReference>
<dbReference type="SUPFAM" id="SSF88697">
    <property type="entry name" value="PUA domain-like"/>
    <property type="match status" value="1"/>
</dbReference>
<dbReference type="Proteomes" id="UP001162156">
    <property type="component" value="Unassembled WGS sequence"/>
</dbReference>
<dbReference type="Pfam" id="PF17832">
    <property type="entry name" value="Pre-PUA"/>
    <property type="match status" value="1"/>
</dbReference>
<gene>
    <name evidence="4" type="ORF">NQ314_017196</name>
</gene>
<dbReference type="PROSITE" id="PS50890">
    <property type="entry name" value="PUA"/>
    <property type="match status" value="1"/>
</dbReference>
<evidence type="ECO:0000259" key="3">
    <source>
        <dbReference type="Pfam" id="PF26292"/>
    </source>
</evidence>
<organism evidence="4 5">
    <name type="scientific">Rhamnusium bicolor</name>
    <dbReference type="NCBI Taxonomy" id="1586634"/>
    <lineage>
        <taxon>Eukaryota</taxon>
        <taxon>Metazoa</taxon>
        <taxon>Ecdysozoa</taxon>
        <taxon>Arthropoda</taxon>
        <taxon>Hexapoda</taxon>
        <taxon>Insecta</taxon>
        <taxon>Pterygota</taxon>
        <taxon>Neoptera</taxon>
        <taxon>Endopterygota</taxon>
        <taxon>Coleoptera</taxon>
        <taxon>Polyphaga</taxon>
        <taxon>Cucujiformia</taxon>
        <taxon>Chrysomeloidea</taxon>
        <taxon>Cerambycidae</taxon>
        <taxon>Lepturinae</taxon>
        <taxon>Rhagiini</taxon>
        <taxon>Rhamnusium</taxon>
    </lineage>
</organism>
<sequence length="225" mass="25323">MWMKTFKDLLLKSFPNLTESEINDFLPKKEILNSLKIVTHDEVVVQVYTVQKRPVIFDVRGRIFPTIFFLWKFPDIVYAFTTHRQVMNFIASGADLMLPGVVTPPIQPGISKYGNVSENDTVCVNLSSNKAAIAVGVASQSSSSMALANSRGKCVIIHHFYGDNLCTLEGMPVLPIPNLGPPPNGYNLRILMKIFLNLIAQEDVTLVEKRMKVKKMYQKIYSLKT</sequence>
<evidence type="ECO:0000313" key="5">
    <source>
        <dbReference type="Proteomes" id="UP001162156"/>
    </source>
</evidence>
<evidence type="ECO:0000313" key="4">
    <source>
        <dbReference type="EMBL" id="KAJ8930031.1"/>
    </source>
</evidence>
<reference evidence="4" key="1">
    <citation type="journal article" date="2023" name="Insect Mol. Biol.">
        <title>Genome sequencing provides insights into the evolution of gene families encoding plant cell wall-degrading enzymes in longhorned beetles.</title>
        <authorList>
            <person name="Shin N.R."/>
            <person name="Okamura Y."/>
            <person name="Kirsch R."/>
            <person name="Pauchet Y."/>
        </authorList>
    </citation>
    <scope>NUCLEOTIDE SEQUENCE</scope>
    <source>
        <strain evidence="4">RBIC_L_NR</strain>
    </source>
</reference>
<dbReference type="InterPro" id="IPR015947">
    <property type="entry name" value="PUA-like_sf"/>
</dbReference>
<comment type="caution">
    <text evidence="4">The sequence shown here is derived from an EMBL/GenBank/DDBJ whole genome shotgun (WGS) entry which is preliminary data.</text>
</comment>
<dbReference type="InterPro" id="IPR004521">
    <property type="entry name" value="Uncharacterised_CHP00451"/>
</dbReference>
<dbReference type="GO" id="GO:0005737">
    <property type="term" value="C:cytoplasm"/>
    <property type="evidence" value="ECO:0007669"/>
    <property type="project" value="UniProtKB-SubCell"/>
</dbReference>
<dbReference type="GO" id="GO:0003723">
    <property type="term" value="F:RNA binding"/>
    <property type="evidence" value="ECO:0007669"/>
    <property type="project" value="InterPro"/>
</dbReference>
<evidence type="ECO:0000256" key="1">
    <source>
        <dbReference type="ARBA" id="ARBA00022490"/>
    </source>
</evidence>
<dbReference type="InterPro" id="IPR048248">
    <property type="entry name" value="PUA_eIF2d-like"/>
</dbReference>
<dbReference type="GO" id="GO:0003743">
    <property type="term" value="F:translation initiation factor activity"/>
    <property type="evidence" value="ECO:0007669"/>
    <property type="project" value="InterPro"/>
</dbReference>
<accession>A0AAV8WU80</accession>
<protein>
    <submittedName>
        <fullName evidence="4">Uncharacterized protein</fullName>
    </submittedName>
</protein>